<evidence type="ECO:0000256" key="10">
    <source>
        <dbReference type="HAMAP-Rule" id="MF_01326"/>
    </source>
</evidence>
<keyword evidence="8 10" id="KW-0687">Ribonucleoprotein</keyword>
<protein>
    <recommendedName>
        <fullName evidence="9 10">Large ribosomal subunit protein uL24c</fullName>
    </recommendedName>
</protein>
<dbReference type="EMBL" id="LC269922">
    <property type="protein sequence ID" value="BBA18803.1"/>
    <property type="molecule type" value="Genomic_DNA"/>
</dbReference>
<comment type="function">
    <text evidence="1 10">One of two assembly initiator proteins, it binds directly to the 5'-end of the 23S rRNA, where it nucleates assembly of the 50S subunit.</text>
</comment>
<dbReference type="GO" id="GO:0019843">
    <property type="term" value="F:rRNA binding"/>
    <property type="evidence" value="ECO:0007669"/>
    <property type="project" value="UniProtKB-UniRule"/>
</dbReference>
<dbReference type="InterPro" id="IPR005824">
    <property type="entry name" value="KOW"/>
</dbReference>
<gene>
    <name evidence="12" type="primary">rpl2</name>
    <name evidence="10 18" type="synonym">rpl24</name>
</gene>
<keyword evidence="7 10" id="KW-0689">Ribosomal protein</keyword>
<name>A0A224AMQ8_HETAK</name>
<dbReference type="SMR" id="A0A224AMQ8"/>
<dbReference type="InterPro" id="IPR003256">
    <property type="entry name" value="Ribosomal_uL24"/>
</dbReference>
<dbReference type="SMART" id="SM00739">
    <property type="entry name" value="KOW"/>
    <property type="match status" value="1"/>
</dbReference>
<keyword evidence="10" id="KW-0699">rRNA-binding</keyword>
<dbReference type="CDD" id="cd06089">
    <property type="entry name" value="KOW_RPL26"/>
    <property type="match status" value="1"/>
</dbReference>
<geneLocation type="chloroplast" evidence="12"/>
<sequence length="86" mass="9853">MKKLTKTNLKYKKQSLKIGDLVEIIAGNDKKKQGTVKAIIKSQEKVIVEGINQRFKHIKPQRSNETGKINQFEAPIHRSNVKKINN</sequence>
<keyword evidence="6 12" id="KW-0934">Plastid</keyword>
<evidence type="ECO:0000313" key="14">
    <source>
        <dbReference type="EMBL" id="BBA18526.1"/>
    </source>
</evidence>
<dbReference type="GeneID" id="6335559"/>
<accession>A0A224AMQ8</accession>
<dbReference type="PANTHER" id="PTHR12903">
    <property type="entry name" value="MITOCHONDRIAL RIBOSOMAL PROTEIN L24"/>
    <property type="match status" value="1"/>
</dbReference>
<evidence type="ECO:0000256" key="2">
    <source>
        <dbReference type="ARBA" id="ARBA00004229"/>
    </source>
</evidence>
<evidence type="ECO:0000313" key="17">
    <source>
        <dbReference type="EMBL" id="BBA18941.1"/>
    </source>
</evidence>
<evidence type="ECO:0000313" key="16">
    <source>
        <dbReference type="EMBL" id="BBA18803.1"/>
    </source>
</evidence>
<dbReference type="PROSITE" id="PS01108">
    <property type="entry name" value="RIBOSOMAL_L24"/>
    <property type="match status" value="1"/>
</dbReference>
<evidence type="ECO:0000256" key="1">
    <source>
        <dbReference type="ARBA" id="ARBA00004072"/>
    </source>
</evidence>
<organism evidence="12">
    <name type="scientific">Heterosigma akashiwo</name>
    <name type="common">Chromophytic alga</name>
    <name type="synonym">Heterosigma carterae</name>
    <dbReference type="NCBI Taxonomy" id="2829"/>
    <lineage>
        <taxon>Eukaryota</taxon>
        <taxon>Sar</taxon>
        <taxon>Stramenopiles</taxon>
        <taxon>Ochrophyta</taxon>
        <taxon>Raphidophyceae</taxon>
        <taxon>Chattonellales</taxon>
        <taxon>Chattonellaceae</taxon>
        <taxon>Heterosigma</taxon>
    </lineage>
</organism>
<dbReference type="RefSeq" id="YP_001936436.1">
    <property type="nucleotide sequence ID" value="NC_010772.1"/>
</dbReference>
<comment type="similarity">
    <text evidence="3 10">Belongs to the universal ribosomal protein uL24 family.</text>
</comment>
<evidence type="ECO:0000256" key="8">
    <source>
        <dbReference type="ARBA" id="ARBA00023274"/>
    </source>
</evidence>
<keyword evidence="10" id="KW-0694">RNA-binding</keyword>
<proteinExistence type="inferred from homology"/>
<comment type="subunit">
    <text evidence="4 10">Part of the 50S ribosomal subunit.</text>
</comment>
<dbReference type="GO" id="GO:0006412">
    <property type="term" value="P:translation"/>
    <property type="evidence" value="ECO:0007669"/>
    <property type="project" value="UniProtKB-UniRule"/>
</dbReference>
<dbReference type="GO" id="GO:0005840">
    <property type="term" value="C:ribosome"/>
    <property type="evidence" value="ECO:0007669"/>
    <property type="project" value="UniProtKB-KW"/>
</dbReference>
<reference evidence="12" key="1">
    <citation type="submission" date="2017-05" db="EMBL/GenBank/DDBJ databases">
        <title>Chloroplast genome sequences of Heterosigma akashiwo, a bloom-forming raphidophyte.</title>
        <authorList>
            <person name="Ueki S."/>
        </authorList>
    </citation>
    <scope>NUCLEOTIDE SEQUENCE</scope>
    <source>
        <strain evidence="14">CCAP934/4</strain>
        <strain evidence="12">CCAP934/8</strain>
        <strain evidence="18">CCMP1596</strain>
        <strain evidence="15">CCMP2274</strain>
        <strain evidence="16">CCMP3374</strain>
        <strain evidence="13">EHUSP01</strain>
        <strain evidence="17">HaFk01</strain>
    </source>
</reference>
<dbReference type="EMBL" id="LC269924">
    <property type="protein sequence ID" value="BBA19079.1"/>
    <property type="molecule type" value="Genomic_DNA"/>
</dbReference>
<dbReference type="InterPro" id="IPR008991">
    <property type="entry name" value="Translation_prot_SH3-like_sf"/>
</dbReference>
<evidence type="ECO:0000313" key="12">
    <source>
        <dbReference type="EMBL" id="BBA18248.1"/>
    </source>
</evidence>
<evidence type="ECO:0000256" key="3">
    <source>
        <dbReference type="ARBA" id="ARBA00010618"/>
    </source>
</evidence>
<evidence type="ECO:0000256" key="5">
    <source>
        <dbReference type="ARBA" id="ARBA00022528"/>
    </source>
</evidence>
<dbReference type="InterPro" id="IPR005825">
    <property type="entry name" value="Ribosomal_uL24_CS"/>
</dbReference>
<dbReference type="NCBIfam" id="TIGR01079">
    <property type="entry name" value="rplX_bact"/>
    <property type="match status" value="1"/>
</dbReference>
<feature type="domain" description="KOW" evidence="11">
    <location>
        <begin position="15"/>
        <end position="42"/>
    </location>
</feature>
<dbReference type="HAMAP" id="MF_01326_B">
    <property type="entry name" value="Ribosomal_uL24_B"/>
    <property type="match status" value="1"/>
</dbReference>
<dbReference type="InterPro" id="IPR041988">
    <property type="entry name" value="Ribosomal_uL24_KOW"/>
</dbReference>
<dbReference type="InterPro" id="IPR057264">
    <property type="entry name" value="Ribosomal_uL24_C"/>
</dbReference>
<dbReference type="GO" id="GO:1990904">
    <property type="term" value="C:ribonucleoprotein complex"/>
    <property type="evidence" value="ECO:0007669"/>
    <property type="project" value="UniProtKB-KW"/>
</dbReference>
<dbReference type="Pfam" id="PF17136">
    <property type="entry name" value="ribosomal_L24"/>
    <property type="match status" value="1"/>
</dbReference>
<evidence type="ECO:0000256" key="6">
    <source>
        <dbReference type="ARBA" id="ARBA00022640"/>
    </source>
</evidence>
<dbReference type="Gene3D" id="2.30.30.30">
    <property type="match status" value="1"/>
</dbReference>
<dbReference type="InterPro" id="IPR014722">
    <property type="entry name" value="Rib_uL2_dom2"/>
</dbReference>
<evidence type="ECO:0000313" key="13">
    <source>
        <dbReference type="EMBL" id="BBA18387.1"/>
    </source>
</evidence>
<dbReference type="AlphaFoldDB" id="A0A224AMQ8"/>
<keyword evidence="5 12" id="KW-0150">Chloroplast</keyword>
<comment type="subcellular location">
    <subcellularLocation>
        <location evidence="2 10">Plastid</location>
        <location evidence="2 10">Chloroplast</location>
    </subcellularLocation>
</comment>
<dbReference type="EMBL" id="LC269918">
    <property type="protein sequence ID" value="BBA18248.1"/>
    <property type="molecule type" value="Genomic_DNA"/>
</dbReference>
<dbReference type="GO" id="GO:0009507">
    <property type="term" value="C:chloroplast"/>
    <property type="evidence" value="ECO:0007669"/>
    <property type="project" value="UniProtKB-SubCell"/>
</dbReference>
<evidence type="ECO:0000313" key="18">
    <source>
        <dbReference type="EMBL" id="BBA19079.1"/>
    </source>
</evidence>
<evidence type="ECO:0000256" key="7">
    <source>
        <dbReference type="ARBA" id="ARBA00022980"/>
    </source>
</evidence>
<evidence type="ECO:0000256" key="9">
    <source>
        <dbReference type="ARBA" id="ARBA00035282"/>
    </source>
</evidence>
<dbReference type="EMBL" id="LC269920">
    <property type="protein sequence ID" value="BBA18526.1"/>
    <property type="molecule type" value="Genomic_DNA"/>
</dbReference>
<dbReference type="GO" id="GO:0003735">
    <property type="term" value="F:structural constituent of ribosome"/>
    <property type="evidence" value="ECO:0007669"/>
    <property type="project" value="InterPro"/>
</dbReference>
<dbReference type="SUPFAM" id="SSF50104">
    <property type="entry name" value="Translation proteins SH3-like domain"/>
    <property type="match status" value="1"/>
</dbReference>
<dbReference type="EMBL" id="LC269923">
    <property type="protein sequence ID" value="BBA18941.1"/>
    <property type="molecule type" value="Genomic_DNA"/>
</dbReference>
<dbReference type="EMBL" id="LC269919">
    <property type="protein sequence ID" value="BBA18387.1"/>
    <property type="molecule type" value="Genomic_DNA"/>
</dbReference>
<evidence type="ECO:0000313" key="15">
    <source>
        <dbReference type="EMBL" id="BBA18664.1"/>
    </source>
</evidence>
<dbReference type="EMBL" id="LC269921">
    <property type="protein sequence ID" value="BBA18664.1"/>
    <property type="molecule type" value="Genomic_DNA"/>
</dbReference>
<evidence type="ECO:0000256" key="4">
    <source>
        <dbReference type="ARBA" id="ARBA00011838"/>
    </source>
</evidence>
<evidence type="ECO:0000259" key="11">
    <source>
        <dbReference type="SMART" id="SM00739"/>
    </source>
</evidence>